<dbReference type="EMBL" id="MU006739">
    <property type="protein sequence ID" value="KAF2623101.1"/>
    <property type="molecule type" value="Genomic_DNA"/>
</dbReference>
<organism evidence="1 2">
    <name type="scientific">Macroventuria anomochaeta</name>
    <dbReference type="NCBI Taxonomy" id="301207"/>
    <lineage>
        <taxon>Eukaryota</taxon>
        <taxon>Fungi</taxon>
        <taxon>Dikarya</taxon>
        <taxon>Ascomycota</taxon>
        <taxon>Pezizomycotina</taxon>
        <taxon>Dothideomycetes</taxon>
        <taxon>Pleosporomycetidae</taxon>
        <taxon>Pleosporales</taxon>
        <taxon>Pleosporineae</taxon>
        <taxon>Didymellaceae</taxon>
        <taxon>Macroventuria</taxon>
    </lineage>
</organism>
<evidence type="ECO:0000313" key="1">
    <source>
        <dbReference type="EMBL" id="KAF2623101.1"/>
    </source>
</evidence>
<name>A0ACB6RMK4_9PLEO</name>
<keyword evidence="2" id="KW-1185">Reference proteome</keyword>
<reference evidence="1" key="1">
    <citation type="journal article" date="2020" name="Stud. Mycol.">
        <title>101 Dothideomycetes genomes: a test case for predicting lifestyles and emergence of pathogens.</title>
        <authorList>
            <person name="Haridas S."/>
            <person name="Albert R."/>
            <person name="Binder M."/>
            <person name="Bloem J."/>
            <person name="Labutti K."/>
            <person name="Salamov A."/>
            <person name="Andreopoulos B."/>
            <person name="Baker S."/>
            <person name="Barry K."/>
            <person name="Bills G."/>
            <person name="Bluhm B."/>
            <person name="Cannon C."/>
            <person name="Castanera R."/>
            <person name="Culley D."/>
            <person name="Daum C."/>
            <person name="Ezra D."/>
            <person name="Gonzalez J."/>
            <person name="Henrissat B."/>
            <person name="Kuo A."/>
            <person name="Liang C."/>
            <person name="Lipzen A."/>
            <person name="Lutzoni F."/>
            <person name="Magnuson J."/>
            <person name="Mondo S."/>
            <person name="Nolan M."/>
            <person name="Ohm R."/>
            <person name="Pangilinan J."/>
            <person name="Park H.-J."/>
            <person name="Ramirez L."/>
            <person name="Alfaro M."/>
            <person name="Sun H."/>
            <person name="Tritt A."/>
            <person name="Yoshinaga Y."/>
            <person name="Zwiers L.-H."/>
            <person name="Turgeon B."/>
            <person name="Goodwin S."/>
            <person name="Spatafora J."/>
            <person name="Crous P."/>
            <person name="Grigoriev I."/>
        </authorList>
    </citation>
    <scope>NUCLEOTIDE SEQUENCE</scope>
    <source>
        <strain evidence="1">CBS 525.71</strain>
    </source>
</reference>
<evidence type="ECO:0000313" key="2">
    <source>
        <dbReference type="Proteomes" id="UP000799754"/>
    </source>
</evidence>
<comment type="caution">
    <text evidence="1">The sequence shown here is derived from an EMBL/GenBank/DDBJ whole genome shotgun (WGS) entry which is preliminary data.</text>
</comment>
<accession>A0ACB6RMK4</accession>
<sequence length="135" mass="14884">MFKPDSIASLWHLSIAGSNTLHIHVSSAKHLQTPISSPLTAQVIDTFMTSHPRRGSRYKLSSHARASSSTFRSAIPGLQRSAFQACRQALQPLPCVLTAPERCLDMHKVTTNHGVGWVQHPTQVEKSIKAAYYIP</sequence>
<gene>
    <name evidence="1" type="ORF">BU25DRAFT_414622</name>
</gene>
<protein>
    <submittedName>
        <fullName evidence="1">Uncharacterized protein</fullName>
    </submittedName>
</protein>
<dbReference type="Proteomes" id="UP000799754">
    <property type="component" value="Unassembled WGS sequence"/>
</dbReference>
<proteinExistence type="predicted"/>